<dbReference type="Proteomes" id="UP000253426">
    <property type="component" value="Unassembled WGS sequence"/>
</dbReference>
<sequence length="208" mass="23494">MKSEREELIEGLQDIIEGGGGGLDLDTPAHWAIDGIQEPIAFFRALSILLPPGGVLYMEGTSIAPCVAGFYERHAFAEPVPVVRDGISPIPEVFHVSFTPEVIDGLCDMVRERPLEQLFNHIKAYHNTSLVFTYHDAFVDELRVSGRVAEDTIRDFCAVLGATYCQEATKQRDMEQVRRFLWALENPDKARIKPEPLWRRLWNAITGR</sequence>
<accession>A0A366HHF6</accession>
<comment type="caution">
    <text evidence="1">The sequence shown here is derived from an EMBL/GenBank/DDBJ whole genome shotgun (WGS) entry which is preliminary data.</text>
</comment>
<reference evidence="1 2" key="1">
    <citation type="submission" date="2018-06" db="EMBL/GenBank/DDBJ databases">
        <title>Genomic Encyclopedia of Type Strains, Phase IV (KMG-IV): sequencing the most valuable type-strain genomes for metagenomic binning, comparative biology and taxonomic classification.</title>
        <authorList>
            <person name="Goeker M."/>
        </authorList>
    </citation>
    <scope>NUCLEOTIDE SEQUENCE [LARGE SCALE GENOMIC DNA]</scope>
    <source>
        <strain evidence="1 2">DSM 25532</strain>
    </source>
</reference>
<evidence type="ECO:0000313" key="1">
    <source>
        <dbReference type="EMBL" id="RBP41490.1"/>
    </source>
</evidence>
<name>A0A366HHF6_9BACT</name>
<gene>
    <name evidence="1" type="ORF">DES53_107323</name>
</gene>
<protein>
    <submittedName>
        <fullName evidence="1">Uncharacterized protein</fullName>
    </submittedName>
</protein>
<dbReference type="AlphaFoldDB" id="A0A366HHF6"/>
<dbReference type="RefSeq" id="WP_113960113.1">
    <property type="nucleotide sequence ID" value="NZ_QNRR01000007.1"/>
</dbReference>
<dbReference type="EMBL" id="QNRR01000007">
    <property type="protein sequence ID" value="RBP41490.1"/>
    <property type="molecule type" value="Genomic_DNA"/>
</dbReference>
<organism evidence="1 2">
    <name type="scientific">Roseimicrobium gellanilyticum</name>
    <dbReference type="NCBI Taxonomy" id="748857"/>
    <lineage>
        <taxon>Bacteria</taxon>
        <taxon>Pseudomonadati</taxon>
        <taxon>Verrucomicrobiota</taxon>
        <taxon>Verrucomicrobiia</taxon>
        <taxon>Verrucomicrobiales</taxon>
        <taxon>Verrucomicrobiaceae</taxon>
        <taxon>Roseimicrobium</taxon>
    </lineage>
</organism>
<keyword evidence="2" id="KW-1185">Reference proteome</keyword>
<proteinExistence type="predicted"/>
<evidence type="ECO:0000313" key="2">
    <source>
        <dbReference type="Proteomes" id="UP000253426"/>
    </source>
</evidence>